<feature type="domain" description="Alanine racemase C-terminal" evidence="8">
    <location>
        <begin position="564"/>
        <end position="693"/>
    </location>
</feature>
<dbReference type="PANTHER" id="PTHR30511:SF0">
    <property type="entry name" value="ALANINE RACEMASE, CATABOLIC-RELATED"/>
    <property type="match status" value="1"/>
</dbReference>
<feature type="transmembrane region" description="Helical" evidence="7">
    <location>
        <begin position="38"/>
        <end position="59"/>
    </location>
</feature>
<feature type="transmembrane region" description="Helical" evidence="7">
    <location>
        <begin position="112"/>
        <end position="129"/>
    </location>
</feature>
<feature type="binding site" evidence="4 6">
    <location>
        <position position="453"/>
    </location>
    <ligand>
        <name>substrate</name>
    </ligand>
</feature>
<dbReference type="SUPFAM" id="SSF50621">
    <property type="entry name" value="Alanine racemase C-terminal domain-like"/>
    <property type="match status" value="1"/>
</dbReference>
<keyword evidence="7" id="KW-0812">Transmembrane</keyword>
<feature type="active site" description="Proton acceptor; specific for L-alanine" evidence="4">
    <location>
        <position position="585"/>
    </location>
</feature>
<feature type="transmembrane region" description="Helical" evidence="7">
    <location>
        <begin position="136"/>
        <end position="156"/>
    </location>
</feature>
<dbReference type="PRINTS" id="PR00992">
    <property type="entry name" value="ALARACEMASE"/>
</dbReference>
<dbReference type="GO" id="GO:0030632">
    <property type="term" value="P:D-alanine biosynthetic process"/>
    <property type="evidence" value="ECO:0007669"/>
    <property type="project" value="UniProtKB-UniRule"/>
</dbReference>
<dbReference type="Pfam" id="PF01757">
    <property type="entry name" value="Acyl_transf_3"/>
    <property type="match status" value="1"/>
</dbReference>
<dbReference type="InterPro" id="IPR000821">
    <property type="entry name" value="Ala_racemase"/>
</dbReference>
<reference evidence="9" key="2">
    <citation type="submission" date="2021-04" db="EMBL/GenBank/DDBJ databases">
        <authorList>
            <person name="Gilroy R."/>
        </authorList>
    </citation>
    <scope>NUCLEOTIDE SEQUENCE</scope>
    <source>
        <strain evidence="9">3436</strain>
    </source>
</reference>
<evidence type="ECO:0000259" key="8">
    <source>
        <dbReference type="SMART" id="SM01005"/>
    </source>
</evidence>
<dbReference type="InterPro" id="IPR009006">
    <property type="entry name" value="Ala_racemase/Decarboxylase_C"/>
</dbReference>
<comment type="caution">
    <text evidence="9">The sequence shown here is derived from an EMBL/GenBank/DDBJ whole genome shotgun (WGS) entry which is preliminary data.</text>
</comment>
<feature type="transmembrane region" description="Helical" evidence="7">
    <location>
        <begin position="236"/>
        <end position="254"/>
    </location>
</feature>
<dbReference type="EC" id="5.1.1.1" evidence="4"/>
<evidence type="ECO:0000256" key="5">
    <source>
        <dbReference type="PIRSR" id="PIRSR600821-50"/>
    </source>
</evidence>
<feature type="transmembrane region" description="Helical" evidence="7">
    <location>
        <begin position="207"/>
        <end position="224"/>
    </location>
</feature>
<evidence type="ECO:0000313" key="9">
    <source>
        <dbReference type="EMBL" id="HIZ47333.1"/>
    </source>
</evidence>
<comment type="similarity">
    <text evidence="4">Belongs to the alanine racemase family.</text>
</comment>
<feature type="transmembrane region" description="Helical" evidence="7">
    <location>
        <begin position="266"/>
        <end position="285"/>
    </location>
</feature>
<dbReference type="PROSITE" id="PS00395">
    <property type="entry name" value="ALANINE_RACEMASE"/>
    <property type="match status" value="1"/>
</dbReference>
<keyword evidence="3 4" id="KW-0413">Isomerase</keyword>
<dbReference type="Pfam" id="PF01168">
    <property type="entry name" value="Ala_racemase_N"/>
    <property type="match status" value="1"/>
</dbReference>
<gene>
    <name evidence="9" type="primary">vanT</name>
    <name evidence="9" type="ORF">H9810_01250</name>
</gene>
<dbReference type="NCBIfam" id="TIGR00492">
    <property type="entry name" value="alr"/>
    <property type="match status" value="1"/>
</dbReference>
<name>A0A9D2JF61_9FIRM</name>
<dbReference type="InterPro" id="IPR002656">
    <property type="entry name" value="Acyl_transf_3_dom"/>
</dbReference>
<evidence type="ECO:0000256" key="2">
    <source>
        <dbReference type="ARBA" id="ARBA00022898"/>
    </source>
</evidence>
<feature type="active site" description="Proton acceptor; specific for D-alanine" evidence="4">
    <location>
        <position position="359"/>
    </location>
</feature>
<dbReference type="InterPro" id="IPR001608">
    <property type="entry name" value="Ala_racemase_N"/>
</dbReference>
<dbReference type="AlphaFoldDB" id="A0A9D2JF61"/>
<dbReference type="InterPro" id="IPR011079">
    <property type="entry name" value="Ala_racemase_C"/>
</dbReference>
<dbReference type="FunFam" id="3.20.20.10:FF:000002">
    <property type="entry name" value="Alanine racemase"/>
    <property type="match status" value="1"/>
</dbReference>
<reference evidence="9" key="1">
    <citation type="journal article" date="2021" name="PeerJ">
        <title>Extensive microbial diversity within the chicken gut microbiome revealed by metagenomics and culture.</title>
        <authorList>
            <person name="Gilroy R."/>
            <person name="Ravi A."/>
            <person name="Getino M."/>
            <person name="Pursley I."/>
            <person name="Horton D.L."/>
            <person name="Alikhan N.F."/>
            <person name="Baker D."/>
            <person name="Gharbi K."/>
            <person name="Hall N."/>
            <person name="Watson M."/>
            <person name="Adriaenssens E.M."/>
            <person name="Foster-Nyarko E."/>
            <person name="Jarju S."/>
            <person name="Secka A."/>
            <person name="Antonio M."/>
            <person name="Oren A."/>
            <person name="Chaudhuri R.R."/>
            <person name="La Ragione R."/>
            <person name="Hildebrand F."/>
            <person name="Pallen M.J."/>
        </authorList>
    </citation>
    <scope>NUCLEOTIDE SEQUENCE</scope>
    <source>
        <strain evidence="9">3436</strain>
    </source>
</reference>
<comment type="catalytic activity">
    <reaction evidence="4">
        <text>L-alanine = D-alanine</text>
        <dbReference type="Rhea" id="RHEA:20249"/>
        <dbReference type="ChEBI" id="CHEBI:57416"/>
        <dbReference type="ChEBI" id="CHEBI:57972"/>
        <dbReference type="EC" id="5.1.1.1"/>
    </reaction>
</comment>
<comment type="cofactor">
    <cofactor evidence="1 4 5">
        <name>pyridoxal 5'-phosphate</name>
        <dbReference type="ChEBI" id="CHEBI:597326"/>
    </cofactor>
</comment>
<accession>A0A9D2JF61</accession>
<comment type="function">
    <text evidence="4">Catalyzes the interconversion of L-alanine and D-alanine. May also act on other amino acids.</text>
</comment>
<keyword evidence="7" id="KW-0472">Membrane</keyword>
<feature type="transmembrane region" description="Helical" evidence="7">
    <location>
        <begin position="176"/>
        <end position="195"/>
    </location>
</feature>
<dbReference type="HAMAP" id="MF_01201">
    <property type="entry name" value="Ala_racemase"/>
    <property type="match status" value="1"/>
</dbReference>
<dbReference type="SUPFAM" id="SSF51419">
    <property type="entry name" value="PLP-binding barrel"/>
    <property type="match status" value="1"/>
</dbReference>
<dbReference type="EMBL" id="DXBO01000020">
    <property type="protein sequence ID" value="HIZ47333.1"/>
    <property type="molecule type" value="Genomic_DNA"/>
</dbReference>
<dbReference type="InterPro" id="IPR029066">
    <property type="entry name" value="PLP-binding_barrel"/>
</dbReference>
<evidence type="ECO:0000256" key="4">
    <source>
        <dbReference type="HAMAP-Rule" id="MF_01201"/>
    </source>
</evidence>
<dbReference type="Gene3D" id="3.20.20.10">
    <property type="entry name" value="Alanine racemase"/>
    <property type="match status" value="1"/>
</dbReference>
<dbReference type="Gene3D" id="2.40.37.10">
    <property type="entry name" value="Lyase, Ornithine Decarboxylase, Chain A, domain 1"/>
    <property type="match status" value="1"/>
</dbReference>
<organism evidence="9 10">
    <name type="scientific">Candidatus Gemmiger excrementavium</name>
    <dbReference type="NCBI Taxonomy" id="2838608"/>
    <lineage>
        <taxon>Bacteria</taxon>
        <taxon>Bacillati</taxon>
        <taxon>Bacillota</taxon>
        <taxon>Clostridia</taxon>
        <taxon>Eubacteriales</taxon>
        <taxon>Gemmiger</taxon>
    </lineage>
</organism>
<evidence type="ECO:0000313" key="10">
    <source>
        <dbReference type="Proteomes" id="UP000824031"/>
    </source>
</evidence>
<evidence type="ECO:0000256" key="3">
    <source>
        <dbReference type="ARBA" id="ARBA00023235"/>
    </source>
</evidence>
<feature type="modified residue" description="N6-(pyridoxal phosphate)lysine" evidence="4 5">
    <location>
        <position position="359"/>
    </location>
</feature>
<dbReference type="Pfam" id="PF00842">
    <property type="entry name" value="Ala_racemase_C"/>
    <property type="match status" value="1"/>
</dbReference>
<dbReference type="GO" id="GO:0005829">
    <property type="term" value="C:cytosol"/>
    <property type="evidence" value="ECO:0007669"/>
    <property type="project" value="TreeGrafter"/>
</dbReference>
<dbReference type="InterPro" id="IPR020622">
    <property type="entry name" value="Ala_racemase_pyridoxalP-BS"/>
</dbReference>
<sequence length="697" mass="74565">MTARRFPALDAFRLAAAVLVVTIHTGPLGSIAPAADFWLTRVLARVAVPFFLMVSGYFLAAHGWKDLRRFWLHAALVYLTAVALYLPLNLYAGDSAAHWLRGLLWEGTAYHLWYFPALLWGVLLARALARLGMPAALGIAGALYLAGLGGDSYFGLITRLPAAARWYATLFTVTDYTRNGLFYAPLFLLLGAALAGQPAPRSCRGSALGLSAGLAALTAEAFRLRGLAVQRHDSMYLFLPVCMVFLFRLLLSCNAGRSRAARDLSLLIYLLHPGCIVAVRGLAKLTGTRALLVDNSLGHFGAVPALTLAAALVLCQLRPLSLPADARAWRELDADALRGNLHALQQAAGPDCRVMAVVKADAYGHGARPVARLLQREGVRDFAVACLQEGIALRKGGIRGTILVLGWTDPRLAPLLARWRLTQAVASLEHGQALAASGCRVRVHLALDTGMHRIGVGARDYEALARLYALPGLKITGVFSHLCVSDDLSPTGTAFTRQQAEAFRKALAWLQAQGFAAGQAHLLASYGILNTPEDSFDLVRAGIALYGVYSDDAPARRALPLRPVLSLKARVALVRPLAPGESAGYGLAFTAARPTKLAVLAIGYADGLPRCLPRQGGRVLLHGVSCPMVGRMCMDQLLVDVTDTPDVTAGDTATLIGRDGDGCIPVEEVARRCGTISNEILSRLGSRLALRCVTHHS</sequence>
<dbReference type="NCBIfam" id="NF033131">
    <property type="entry name" value="vanT-G-Cterm"/>
    <property type="match status" value="1"/>
</dbReference>
<evidence type="ECO:0000256" key="1">
    <source>
        <dbReference type="ARBA" id="ARBA00001933"/>
    </source>
</evidence>
<comment type="pathway">
    <text evidence="4">Amino-acid biosynthesis; D-alanine biosynthesis; D-alanine from L-alanine: step 1/1.</text>
</comment>
<feature type="binding site" evidence="4 6">
    <location>
        <position position="634"/>
    </location>
    <ligand>
        <name>substrate</name>
    </ligand>
</feature>
<dbReference type="SMART" id="SM01005">
    <property type="entry name" value="Ala_racemase_C"/>
    <property type="match status" value="1"/>
</dbReference>
<feature type="transmembrane region" description="Helical" evidence="7">
    <location>
        <begin position="71"/>
        <end position="92"/>
    </location>
</feature>
<dbReference type="GO" id="GO:0016747">
    <property type="term" value="F:acyltransferase activity, transferring groups other than amino-acyl groups"/>
    <property type="evidence" value="ECO:0007669"/>
    <property type="project" value="InterPro"/>
</dbReference>
<keyword evidence="7" id="KW-1133">Transmembrane helix</keyword>
<dbReference type="GO" id="GO:0030170">
    <property type="term" value="F:pyridoxal phosphate binding"/>
    <property type="evidence" value="ECO:0007669"/>
    <property type="project" value="UniProtKB-UniRule"/>
</dbReference>
<dbReference type="Proteomes" id="UP000824031">
    <property type="component" value="Unassembled WGS sequence"/>
</dbReference>
<evidence type="ECO:0000256" key="7">
    <source>
        <dbReference type="SAM" id="Phobius"/>
    </source>
</evidence>
<evidence type="ECO:0000256" key="6">
    <source>
        <dbReference type="PIRSR" id="PIRSR600821-52"/>
    </source>
</evidence>
<keyword evidence="2 4" id="KW-0663">Pyridoxal phosphate</keyword>
<feature type="transmembrane region" description="Helical" evidence="7">
    <location>
        <begin position="12"/>
        <end position="32"/>
    </location>
</feature>
<dbReference type="PANTHER" id="PTHR30511">
    <property type="entry name" value="ALANINE RACEMASE"/>
    <property type="match status" value="1"/>
</dbReference>
<proteinExistence type="inferred from homology"/>
<protein>
    <recommendedName>
        <fullName evidence="4">Alanine racemase</fullName>
        <ecNumber evidence="4">5.1.1.1</ecNumber>
    </recommendedName>
</protein>
<dbReference type="GO" id="GO:0008784">
    <property type="term" value="F:alanine racemase activity"/>
    <property type="evidence" value="ECO:0007669"/>
    <property type="project" value="UniProtKB-UniRule"/>
</dbReference>